<dbReference type="RefSeq" id="WP_162843472.1">
    <property type="nucleotide sequence ID" value="NZ_QRDP01000004.1"/>
</dbReference>
<protein>
    <submittedName>
        <fullName evidence="2">Uncharacterized protein</fullName>
    </submittedName>
</protein>
<keyword evidence="1" id="KW-0812">Transmembrane</keyword>
<dbReference type="Proteomes" id="UP000256310">
    <property type="component" value="Unassembled WGS sequence"/>
</dbReference>
<gene>
    <name evidence="2" type="ORF">DFR46_2442</name>
</gene>
<reference evidence="2 3" key="1">
    <citation type="submission" date="2018-07" db="EMBL/GenBank/DDBJ databases">
        <title>Genomic Encyclopedia of Type Strains, Phase IV (KMG-IV): sequencing the most valuable type-strain genomes for metagenomic binning, comparative biology and taxonomic classification.</title>
        <authorList>
            <person name="Goeker M."/>
        </authorList>
    </citation>
    <scope>NUCLEOTIDE SEQUENCE [LARGE SCALE GENOMIC DNA]</scope>
    <source>
        <strain evidence="2 3">DSM 26725</strain>
    </source>
</reference>
<feature type="transmembrane region" description="Helical" evidence="1">
    <location>
        <begin position="28"/>
        <end position="46"/>
    </location>
</feature>
<evidence type="ECO:0000313" key="2">
    <source>
        <dbReference type="EMBL" id="RED17395.1"/>
    </source>
</evidence>
<keyword evidence="1" id="KW-1133">Transmembrane helix</keyword>
<organism evidence="2 3">
    <name type="scientific">Parasphingopyxis lamellibrachiae</name>
    <dbReference type="NCBI Taxonomy" id="680125"/>
    <lineage>
        <taxon>Bacteria</taxon>
        <taxon>Pseudomonadati</taxon>
        <taxon>Pseudomonadota</taxon>
        <taxon>Alphaproteobacteria</taxon>
        <taxon>Sphingomonadales</taxon>
        <taxon>Sphingomonadaceae</taxon>
        <taxon>Parasphingopyxis</taxon>
    </lineage>
</organism>
<dbReference type="EMBL" id="QRDP01000004">
    <property type="protein sequence ID" value="RED17395.1"/>
    <property type="molecule type" value="Genomic_DNA"/>
</dbReference>
<evidence type="ECO:0000256" key="1">
    <source>
        <dbReference type="SAM" id="Phobius"/>
    </source>
</evidence>
<evidence type="ECO:0000313" key="3">
    <source>
        <dbReference type="Proteomes" id="UP000256310"/>
    </source>
</evidence>
<sequence>MLKIILSVIAAIVLLVIAVKVFTSIISLVFYGLALLLVGYVVWYFLSGSKRGR</sequence>
<dbReference type="AlphaFoldDB" id="A0A3D9FHZ0"/>
<comment type="caution">
    <text evidence="2">The sequence shown here is derived from an EMBL/GenBank/DDBJ whole genome shotgun (WGS) entry which is preliminary data.</text>
</comment>
<name>A0A3D9FHZ0_9SPHN</name>
<proteinExistence type="predicted"/>
<keyword evidence="1" id="KW-0472">Membrane</keyword>
<accession>A0A3D9FHZ0</accession>
<keyword evidence="3" id="KW-1185">Reference proteome</keyword>